<dbReference type="OrthoDB" id="9829410at2759"/>
<dbReference type="PRINTS" id="PR00245">
    <property type="entry name" value="OLFACTORYR"/>
</dbReference>
<evidence type="ECO:0000256" key="8">
    <source>
        <dbReference type="ARBA" id="ARBA00023180"/>
    </source>
</evidence>
<evidence type="ECO:0000259" key="12">
    <source>
        <dbReference type="PROSITE" id="PS50262"/>
    </source>
</evidence>
<comment type="caution">
    <text evidence="13">The sequence shown here is derived from an EMBL/GenBank/DDBJ whole genome shotgun (WGS) entry which is preliminary data.</text>
</comment>
<evidence type="ECO:0000313" key="13">
    <source>
        <dbReference type="EMBL" id="OPJ74147.1"/>
    </source>
</evidence>
<feature type="transmembrane region" description="Helical" evidence="11">
    <location>
        <begin position="139"/>
        <end position="167"/>
    </location>
</feature>
<keyword evidence="8" id="KW-0325">Glycoprotein</keyword>
<gene>
    <name evidence="13" type="ORF">AV530_013513</name>
</gene>
<dbReference type="SUPFAM" id="SSF81321">
    <property type="entry name" value="Family A G protein-coupled receptor-like"/>
    <property type="match status" value="1"/>
</dbReference>
<dbReference type="AlphaFoldDB" id="A0A1V4JQZ0"/>
<evidence type="ECO:0000256" key="4">
    <source>
        <dbReference type="ARBA" id="ARBA00022989"/>
    </source>
</evidence>
<dbReference type="InterPro" id="IPR000276">
    <property type="entry name" value="GPCR_Rhodpsn"/>
</dbReference>
<dbReference type="FunFam" id="1.20.1070.10:FF:000003">
    <property type="entry name" value="Olfactory receptor"/>
    <property type="match status" value="1"/>
</dbReference>
<proteinExistence type="inferred from homology"/>
<evidence type="ECO:0000256" key="2">
    <source>
        <dbReference type="ARBA" id="ARBA00004141"/>
    </source>
</evidence>
<organism evidence="13 14">
    <name type="scientific">Patagioenas fasciata monilis</name>
    <dbReference type="NCBI Taxonomy" id="372326"/>
    <lineage>
        <taxon>Eukaryota</taxon>
        <taxon>Metazoa</taxon>
        <taxon>Chordata</taxon>
        <taxon>Craniata</taxon>
        <taxon>Vertebrata</taxon>
        <taxon>Euteleostomi</taxon>
        <taxon>Archelosauria</taxon>
        <taxon>Archosauria</taxon>
        <taxon>Dinosauria</taxon>
        <taxon>Saurischia</taxon>
        <taxon>Theropoda</taxon>
        <taxon>Coelurosauria</taxon>
        <taxon>Aves</taxon>
        <taxon>Neognathae</taxon>
        <taxon>Neoaves</taxon>
        <taxon>Columbimorphae</taxon>
        <taxon>Columbiformes</taxon>
        <taxon>Columbidae</taxon>
        <taxon>Patagioenas</taxon>
    </lineage>
</organism>
<keyword evidence="14" id="KW-1185">Reference proteome</keyword>
<keyword evidence="11" id="KW-0552">Olfaction</keyword>
<dbReference type="InterPro" id="IPR017452">
    <property type="entry name" value="GPCR_Rhodpsn_7TM"/>
</dbReference>
<evidence type="ECO:0000256" key="7">
    <source>
        <dbReference type="ARBA" id="ARBA00023170"/>
    </source>
</evidence>
<evidence type="ECO:0000256" key="1">
    <source>
        <dbReference type="ARBA" id="ARBA00002936"/>
    </source>
</evidence>
<protein>
    <recommendedName>
        <fullName evidence="11">Olfactory receptor</fullName>
    </recommendedName>
</protein>
<evidence type="ECO:0000256" key="3">
    <source>
        <dbReference type="ARBA" id="ARBA00022692"/>
    </source>
</evidence>
<keyword evidence="7 10" id="KW-0675">Receptor</keyword>
<dbReference type="PROSITE" id="PS00237">
    <property type="entry name" value="G_PROTEIN_RECEP_F1_1"/>
    <property type="match status" value="1"/>
</dbReference>
<dbReference type="STRING" id="372326.A0A1V4JQZ0"/>
<dbReference type="GO" id="GO:0004930">
    <property type="term" value="F:G protein-coupled receptor activity"/>
    <property type="evidence" value="ECO:0007669"/>
    <property type="project" value="UniProtKB-KW"/>
</dbReference>
<keyword evidence="6 11" id="KW-0472">Membrane</keyword>
<comment type="function">
    <text evidence="1">Odorant receptor.</text>
</comment>
<sequence>MYFFIGNLSFLDLCYSSVYIPKILLNCISEDKSISFAGCAAQFFASAGSAGIECYLLAAMAYDRHVAISNPLLYNAVMSKKLCMGLVAASYLNGFANSILTTSLTFNLSSCDSSIIDDFFCGLTPVVKLSCDVTDSCQLLLYFILTYNVIIPSALILTSYASILVAVLKMHSSMGQRKAFSTCATHLVSITIYYGSILFIYARPSSSFVGGNKVVSVFYTVVIPMLNPFIYSLRNQEVREALKRLMRRQPAS</sequence>
<dbReference type="EMBL" id="LSYS01006880">
    <property type="protein sequence ID" value="OPJ74147.1"/>
    <property type="molecule type" value="Genomic_DNA"/>
</dbReference>
<evidence type="ECO:0000256" key="11">
    <source>
        <dbReference type="RuleBase" id="RU363047"/>
    </source>
</evidence>
<feature type="domain" description="G-protein coupled receptors family 1 profile" evidence="12">
    <location>
        <begin position="1"/>
        <end position="231"/>
    </location>
</feature>
<keyword evidence="5 10" id="KW-0297">G-protein coupled receptor</keyword>
<evidence type="ECO:0000256" key="9">
    <source>
        <dbReference type="ARBA" id="ARBA00023224"/>
    </source>
</evidence>
<evidence type="ECO:0000256" key="10">
    <source>
        <dbReference type="RuleBase" id="RU000688"/>
    </source>
</evidence>
<comment type="similarity">
    <text evidence="10">Belongs to the G-protein coupled receptor 1 family.</text>
</comment>
<dbReference type="GO" id="GO:0004984">
    <property type="term" value="F:olfactory receptor activity"/>
    <property type="evidence" value="ECO:0007669"/>
    <property type="project" value="InterPro"/>
</dbReference>
<comment type="subcellular location">
    <subcellularLocation>
        <location evidence="11">Cell membrane</location>
        <topology evidence="11">Multi-pass membrane protein</topology>
    </subcellularLocation>
    <subcellularLocation>
        <location evidence="2">Membrane</location>
        <topology evidence="2">Multi-pass membrane protein</topology>
    </subcellularLocation>
</comment>
<keyword evidence="9 10" id="KW-0807">Transducer</keyword>
<keyword evidence="3 10" id="KW-0812">Transmembrane</keyword>
<evidence type="ECO:0000256" key="6">
    <source>
        <dbReference type="ARBA" id="ARBA00023136"/>
    </source>
</evidence>
<reference evidence="13 14" key="1">
    <citation type="submission" date="2016-02" db="EMBL/GenBank/DDBJ databases">
        <title>Band-tailed pigeon sequencing and assembly.</title>
        <authorList>
            <person name="Soares A.E."/>
            <person name="Novak B.J."/>
            <person name="Rice E.S."/>
            <person name="O'Connell B."/>
            <person name="Chang D."/>
            <person name="Weber S."/>
            <person name="Shapiro B."/>
        </authorList>
    </citation>
    <scope>NUCLEOTIDE SEQUENCE [LARGE SCALE GENOMIC DNA]</scope>
    <source>
        <strain evidence="13">BTP2013</strain>
        <tissue evidence="13">Blood</tissue>
    </source>
</reference>
<feature type="transmembrane region" description="Helical" evidence="11">
    <location>
        <begin position="214"/>
        <end position="233"/>
    </location>
</feature>
<dbReference type="PROSITE" id="PS50262">
    <property type="entry name" value="G_PROTEIN_RECEP_F1_2"/>
    <property type="match status" value="1"/>
</dbReference>
<keyword evidence="4 11" id="KW-1133">Transmembrane helix</keyword>
<evidence type="ECO:0000256" key="5">
    <source>
        <dbReference type="ARBA" id="ARBA00023040"/>
    </source>
</evidence>
<dbReference type="GO" id="GO:0005886">
    <property type="term" value="C:plasma membrane"/>
    <property type="evidence" value="ECO:0007669"/>
    <property type="project" value="UniProtKB-SubCell"/>
</dbReference>
<dbReference type="PANTHER" id="PTHR48018">
    <property type="entry name" value="OLFACTORY RECEPTOR"/>
    <property type="match status" value="1"/>
</dbReference>
<dbReference type="Pfam" id="PF13853">
    <property type="entry name" value="7tm_4"/>
    <property type="match status" value="1"/>
</dbReference>
<keyword evidence="11" id="KW-0716">Sensory transduction</keyword>
<dbReference type="PRINTS" id="PR00237">
    <property type="entry name" value="GPCRRHODOPSN"/>
</dbReference>
<dbReference type="InterPro" id="IPR000725">
    <property type="entry name" value="Olfact_rcpt"/>
</dbReference>
<name>A0A1V4JQZ0_PATFA</name>
<comment type="caution">
    <text evidence="11">Lacks conserved residue(s) required for the propagation of feature annotation.</text>
</comment>
<evidence type="ECO:0000313" key="14">
    <source>
        <dbReference type="Proteomes" id="UP000190648"/>
    </source>
</evidence>
<feature type="transmembrane region" description="Helical" evidence="11">
    <location>
        <begin position="179"/>
        <end position="202"/>
    </location>
</feature>
<dbReference type="Gene3D" id="1.20.1070.10">
    <property type="entry name" value="Rhodopsin 7-helix transmembrane proteins"/>
    <property type="match status" value="1"/>
</dbReference>
<dbReference type="Proteomes" id="UP000190648">
    <property type="component" value="Unassembled WGS sequence"/>
</dbReference>
<accession>A0A1V4JQZ0</accession>
<keyword evidence="11" id="KW-1003">Cell membrane</keyword>